<name>A0AB36DT83_MYCGL</name>
<comment type="caution">
    <text evidence="1">The sequence shown here is derived from an EMBL/GenBank/DDBJ whole genome shotgun (WGS) entry which is preliminary data.</text>
</comment>
<dbReference type="RefSeq" id="WP_065165365.1">
    <property type="nucleotide sequence ID" value="NZ_MATM01000078.1"/>
</dbReference>
<sequence length="220" mass="26584">MRRAQFFMSHYGKSNTKFYELISIFNSFFKVFENENNKLNFYLSNNKLFYINKENIYHVIGMHYISNALGYSKKQGNIEKIRRFIDDILNEKLNYYKLQQSFIKNIKSLNTTDNLKKKPVDFLKLIVQRIETFVEICRKDFKNEEEIMIIKLPNEDITYLCIKEFSKKHYGSIGFKRITRKGYSYDTYISQTIKTISKKRMNFEIEIEKFKSKTFNIKTK</sequence>
<accession>A0AB36DT83</accession>
<gene>
    <name evidence="1" type="ORF">BAY36_01670</name>
</gene>
<dbReference type="AlphaFoldDB" id="A0AB36DT83"/>
<organism evidence="1 2">
    <name type="scientific">Mycoplasmoides gallisepticum</name>
    <name type="common">Mycoplasma gallisepticum</name>
    <dbReference type="NCBI Taxonomy" id="2096"/>
    <lineage>
        <taxon>Bacteria</taxon>
        <taxon>Bacillati</taxon>
        <taxon>Mycoplasmatota</taxon>
        <taxon>Mycoplasmoidales</taxon>
        <taxon>Mycoplasmoidaceae</taxon>
        <taxon>Mycoplasmoides</taxon>
    </lineage>
</organism>
<dbReference type="EMBL" id="MAGQ01000004">
    <property type="protein sequence ID" value="OBU78734.1"/>
    <property type="molecule type" value="Genomic_DNA"/>
</dbReference>
<dbReference type="Proteomes" id="UP000092188">
    <property type="component" value="Unassembled WGS sequence"/>
</dbReference>
<reference evidence="1 2" key="1">
    <citation type="submission" date="2016-06" db="EMBL/GenBank/DDBJ databases">
        <authorList>
            <person name="Ricketts C."/>
            <person name="Pickler L."/>
            <person name="Maurer J."/>
            <person name="Ayyampalayam S."/>
            <person name="Garcia M."/>
            <person name="Ferguson-Noel N.M."/>
        </authorList>
    </citation>
    <scope>NUCLEOTIDE SEQUENCE [LARGE SCALE GENOMIC DNA]</scope>
    <source>
        <strain evidence="1 2">K6356</strain>
    </source>
</reference>
<protein>
    <recommendedName>
        <fullName evidence="3">Phage-Barnase-EndoU-ColicinE5/D-RelE like nuclease 4 domain-containing protein</fullName>
    </recommendedName>
</protein>
<evidence type="ECO:0000313" key="2">
    <source>
        <dbReference type="Proteomes" id="UP000092188"/>
    </source>
</evidence>
<evidence type="ECO:0000313" key="1">
    <source>
        <dbReference type="EMBL" id="OBU78734.1"/>
    </source>
</evidence>
<proteinExistence type="predicted"/>
<evidence type="ECO:0008006" key="3">
    <source>
        <dbReference type="Google" id="ProtNLM"/>
    </source>
</evidence>